<feature type="domain" description="PPM-type phosphatase" evidence="1">
    <location>
        <begin position="12"/>
        <end position="180"/>
    </location>
</feature>
<accession>A0A6J5VXD6</accession>
<dbReference type="Gene3D" id="3.60.40.10">
    <property type="entry name" value="PPM-type phosphatase domain"/>
    <property type="match status" value="1"/>
</dbReference>
<dbReference type="AlphaFoldDB" id="A0A6J5VXD6"/>
<evidence type="ECO:0000313" key="2">
    <source>
        <dbReference type="EMBL" id="CAB4292214.1"/>
    </source>
</evidence>
<reference evidence="3" key="1">
    <citation type="journal article" date="2020" name="Genome Biol.">
        <title>Gamete binning: chromosome-level and haplotype-resolved genome assembly enabled by high-throughput single-cell sequencing of gamete genomes.</title>
        <authorList>
            <person name="Campoy J.A."/>
            <person name="Sun H."/>
            <person name="Goel M."/>
            <person name="Jiao W.-B."/>
            <person name="Folz-Donahue K."/>
            <person name="Wang N."/>
            <person name="Rubio M."/>
            <person name="Liu C."/>
            <person name="Kukat C."/>
            <person name="Ruiz D."/>
            <person name="Huettel B."/>
            <person name="Schneeberger K."/>
        </authorList>
    </citation>
    <scope>NUCLEOTIDE SEQUENCE [LARGE SCALE GENOMIC DNA]</scope>
    <source>
        <strain evidence="3">cv. Rojo Pasion</strain>
    </source>
</reference>
<dbReference type="InterPro" id="IPR015655">
    <property type="entry name" value="PP2C"/>
</dbReference>
<dbReference type="OrthoDB" id="10264738at2759"/>
<protein>
    <recommendedName>
        <fullName evidence="1">PPM-type phosphatase domain-containing protein</fullName>
    </recommendedName>
</protein>
<dbReference type="PROSITE" id="PS51746">
    <property type="entry name" value="PPM_2"/>
    <property type="match status" value="1"/>
</dbReference>
<name>A0A6J5VXD6_PRUAR</name>
<dbReference type="Proteomes" id="UP000507245">
    <property type="component" value="Unassembled WGS sequence"/>
</dbReference>
<organism evidence="2 3">
    <name type="scientific">Prunus armeniaca</name>
    <name type="common">Apricot</name>
    <name type="synonym">Armeniaca vulgaris</name>
    <dbReference type="NCBI Taxonomy" id="36596"/>
    <lineage>
        <taxon>Eukaryota</taxon>
        <taxon>Viridiplantae</taxon>
        <taxon>Streptophyta</taxon>
        <taxon>Embryophyta</taxon>
        <taxon>Tracheophyta</taxon>
        <taxon>Spermatophyta</taxon>
        <taxon>Magnoliopsida</taxon>
        <taxon>eudicotyledons</taxon>
        <taxon>Gunneridae</taxon>
        <taxon>Pentapetalae</taxon>
        <taxon>rosids</taxon>
        <taxon>fabids</taxon>
        <taxon>Rosales</taxon>
        <taxon>Rosaceae</taxon>
        <taxon>Amygdaloideae</taxon>
        <taxon>Amygdaleae</taxon>
        <taxon>Prunus</taxon>
    </lineage>
</organism>
<sequence length="180" mass="19646">MSNDSKLLVNATYGLCLVEGHNLQPMEDNAVAEIRKMDTETAVREGYRITETRLKEKSNEFGFSGKPSSTAVTEILMNCKGQSSKPMVANVGDSRAVICCKNGMAKQLSIDHNPTNKTERKEIKKRGGFIAKLPAGYVPRVNALVPLTRAFGVKFLKKYISCEPNMVVEAPPLPIATVSG</sequence>
<dbReference type="CDD" id="cd00143">
    <property type="entry name" value="PP2Cc"/>
    <property type="match status" value="1"/>
</dbReference>
<dbReference type="PANTHER" id="PTHR47992">
    <property type="entry name" value="PROTEIN PHOSPHATASE"/>
    <property type="match status" value="1"/>
</dbReference>
<dbReference type="SUPFAM" id="SSF81606">
    <property type="entry name" value="PP2C-like"/>
    <property type="match status" value="1"/>
</dbReference>
<evidence type="ECO:0000313" key="3">
    <source>
        <dbReference type="Proteomes" id="UP000507245"/>
    </source>
</evidence>
<dbReference type="Pfam" id="PF00481">
    <property type="entry name" value="PP2C"/>
    <property type="match status" value="1"/>
</dbReference>
<dbReference type="GO" id="GO:0004722">
    <property type="term" value="F:protein serine/threonine phosphatase activity"/>
    <property type="evidence" value="ECO:0007669"/>
    <property type="project" value="InterPro"/>
</dbReference>
<gene>
    <name evidence="2" type="ORF">ORAREDHAP_LOCUS409</name>
</gene>
<evidence type="ECO:0000259" key="1">
    <source>
        <dbReference type="PROSITE" id="PS51746"/>
    </source>
</evidence>
<dbReference type="InterPro" id="IPR036457">
    <property type="entry name" value="PPM-type-like_dom_sf"/>
</dbReference>
<dbReference type="InterPro" id="IPR001932">
    <property type="entry name" value="PPM-type_phosphatase-like_dom"/>
</dbReference>
<proteinExistence type="predicted"/>
<keyword evidence="3" id="KW-1185">Reference proteome</keyword>
<dbReference type="EMBL" id="CAEKKB010000001">
    <property type="protein sequence ID" value="CAB4292214.1"/>
    <property type="molecule type" value="Genomic_DNA"/>
</dbReference>